<dbReference type="AlphaFoldDB" id="A0A852VT03"/>
<dbReference type="Proteomes" id="UP000549695">
    <property type="component" value="Unassembled WGS sequence"/>
</dbReference>
<name>A0A852VT03_PSEA5</name>
<dbReference type="GeneID" id="98050235"/>
<organism evidence="2 3">
    <name type="scientific">Pseudonocardia alni</name>
    <name type="common">Amycolata alni</name>
    <dbReference type="NCBI Taxonomy" id="33907"/>
    <lineage>
        <taxon>Bacteria</taxon>
        <taxon>Bacillati</taxon>
        <taxon>Actinomycetota</taxon>
        <taxon>Actinomycetes</taxon>
        <taxon>Pseudonocardiales</taxon>
        <taxon>Pseudonocardiaceae</taxon>
        <taxon>Pseudonocardia</taxon>
    </lineage>
</organism>
<feature type="compositionally biased region" description="Basic and acidic residues" evidence="1">
    <location>
        <begin position="8"/>
        <end position="18"/>
    </location>
</feature>
<feature type="compositionally biased region" description="Basic and acidic residues" evidence="1">
    <location>
        <begin position="60"/>
        <end position="89"/>
    </location>
</feature>
<proteinExistence type="predicted"/>
<evidence type="ECO:0000313" key="2">
    <source>
        <dbReference type="EMBL" id="NYG00118.1"/>
    </source>
</evidence>
<evidence type="ECO:0000256" key="1">
    <source>
        <dbReference type="SAM" id="MobiDB-lite"/>
    </source>
</evidence>
<gene>
    <name evidence="2" type="ORF">HDA37_000403</name>
</gene>
<dbReference type="EMBL" id="JACCCZ010000001">
    <property type="protein sequence ID" value="NYG00118.1"/>
    <property type="molecule type" value="Genomic_DNA"/>
</dbReference>
<feature type="region of interest" description="Disordered" evidence="1">
    <location>
        <begin position="1"/>
        <end position="89"/>
    </location>
</feature>
<sequence length="89" mass="9367">MTSFLGRLVDRLRGRGPAEDVEPDPNLANSRETGGLPREDGDSASTTGTGASGEFVGRVAGRDEGYAGRTGAEARAEALAEHHREDEAR</sequence>
<protein>
    <submittedName>
        <fullName evidence="2">Uncharacterized protein</fullName>
    </submittedName>
</protein>
<accession>A0A852VT03</accession>
<comment type="caution">
    <text evidence="2">The sequence shown here is derived from an EMBL/GenBank/DDBJ whole genome shotgun (WGS) entry which is preliminary data.</text>
</comment>
<reference evidence="2 3" key="1">
    <citation type="submission" date="2020-07" db="EMBL/GenBank/DDBJ databases">
        <title>Sequencing the genomes of 1000 actinobacteria strains.</title>
        <authorList>
            <person name="Klenk H.-P."/>
        </authorList>
    </citation>
    <scope>NUCLEOTIDE SEQUENCE [LARGE SCALE GENOMIC DNA]</scope>
    <source>
        <strain evidence="2 3">DSM 44749</strain>
    </source>
</reference>
<dbReference type="RefSeq" id="WP_179760013.1">
    <property type="nucleotide sequence ID" value="NZ_BAAAJZ010000011.1"/>
</dbReference>
<keyword evidence="3" id="KW-1185">Reference proteome</keyword>
<evidence type="ECO:0000313" key="3">
    <source>
        <dbReference type="Proteomes" id="UP000549695"/>
    </source>
</evidence>